<comment type="caution">
    <text evidence="2">The sequence shown here is derived from an EMBL/GenBank/DDBJ whole genome shotgun (WGS) entry which is preliminary data.</text>
</comment>
<evidence type="ECO:0000313" key="2">
    <source>
        <dbReference type="EMBL" id="RMB61650.1"/>
    </source>
</evidence>
<dbReference type="GO" id="GO:0016787">
    <property type="term" value="F:hydrolase activity"/>
    <property type="evidence" value="ECO:0007669"/>
    <property type="project" value="UniProtKB-KW"/>
</dbReference>
<accession>A0A3M0G9J9</accession>
<dbReference type="Pfam" id="PF01738">
    <property type="entry name" value="DLH"/>
    <property type="match status" value="1"/>
</dbReference>
<dbReference type="Gene3D" id="3.40.50.1820">
    <property type="entry name" value="alpha/beta hydrolase"/>
    <property type="match status" value="1"/>
</dbReference>
<dbReference type="Proteomes" id="UP000275256">
    <property type="component" value="Unassembled WGS sequence"/>
</dbReference>
<feature type="domain" description="Dienelactone hydrolase" evidence="1">
    <location>
        <begin position="9"/>
        <end position="215"/>
    </location>
</feature>
<dbReference type="SUPFAM" id="SSF53474">
    <property type="entry name" value="alpha/beta-Hydrolases"/>
    <property type="match status" value="1"/>
</dbReference>
<dbReference type="EMBL" id="REFW01000001">
    <property type="protein sequence ID" value="RMB61650.1"/>
    <property type="molecule type" value="Genomic_DNA"/>
</dbReference>
<dbReference type="OrthoDB" id="3208682at2"/>
<dbReference type="PANTHER" id="PTHR46623:SF6">
    <property type="entry name" value="ALPHA_BETA-HYDROLASES SUPERFAMILY PROTEIN"/>
    <property type="match status" value="1"/>
</dbReference>
<protein>
    <submittedName>
        <fullName evidence="2">Dienelactone hydrolase family protein</fullName>
    </submittedName>
</protein>
<dbReference type="InterPro" id="IPR029058">
    <property type="entry name" value="AB_hydrolase_fold"/>
</dbReference>
<keyword evidence="3" id="KW-1185">Reference proteome</keyword>
<evidence type="ECO:0000259" key="1">
    <source>
        <dbReference type="Pfam" id="PF01738"/>
    </source>
</evidence>
<evidence type="ECO:0000313" key="3">
    <source>
        <dbReference type="Proteomes" id="UP000275256"/>
    </source>
</evidence>
<sequence>MRLETVGSSYLAMPEGTGPFPGVVVVHEAFGLNDNIRDICRRFADQGYAALGVDLFEGRNRAVCMARMMAGALAGNLDHKGVPELKAALTQLGALPEVDAERIGAVGFCLGGTIIMTWACTDDRLNAVAPFYGVAPRSEEAIRRMCPVVGSWPGKDFTTKAAHKVDVELLAVGTPRDIKVYPQAKHSFFNDQGRSHDPEAAADSWHRVLAFFDEHVKAGEAS</sequence>
<keyword evidence="2" id="KW-0378">Hydrolase</keyword>
<dbReference type="RefSeq" id="WP_121900197.1">
    <property type="nucleotide sequence ID" value="NZ_REFW01000001.1"/>
</dbReference>
<dbReference type="AlphaFoldDB" id="A0A3M0G9J9"/>
<organism evidence="2 3">
    <name type="scientific">Tessaracoccus antarcticus</name>
    <dbReference type="NCBI Taxonomy" id="2479848"/>
    <lineage>
        <taxon>Bacteria</taxon>
        <taxon>Bacillati</taxon>
        <taxon>Actinomycetota</taxon>
        <taxon>Actinomycetes</taxon>
        <taxon>Propionibacteriales</taxon>
        <taxon>Propionibacteriaceae</taxon>
        <taxon>Tessaracoccus</taxon>
    </lineage>
</organism>
<dbReference type="PANTHER" id="PTHR46623">
    <property type="entry name" value="CARBOXYMETHYLENEBUTENOLIDASE-RELATED"/>
    <property type="match status" value="1"/>
</dbReference>
<proteinExistence type="predicted"/>
<dbReference type="InterPro" id="IPR051049">
    <property type="entry name" value="Dienelactone_hydrolase-like"/>
</dbReference>
<dbReference type="InterPro" id="IPR002925">
    <property type="entry name" value="Dienelactn_hydro"/>
</dbReference>
<name>A0A3M0G9J9_9ACTN</name>
<gene>
    <name evidence="2" type="ORF">EAX62_03185</name>
</gene>
<reference evidence="2 3" key="1">
    <citation type="submission" date="2018-10" db="EMBL/GenBank/DDBJ databases">
        <title>Tessaracoccus antarcticuss sp. nov., isolated from sediment.</title>
        <authorList>
            <person name="Zhou L.Y."/>
            <person name="Du Z.J."/>
        </authorList>
    </citation>
    <scope>NUCLEOTIDE SEQUENCE [LARGE SCALE GENOMIC DNA]</scope>
    <source>
        <strain evidence="2 3">JDX10</strain>
    </source>
</reference>